<keyword evidence="2" id="KW-0812">Transmembrane</keyword>
<protein>
    <submittedName>
        <fullName evidence="3">Uncharacterized protein</fullName>
    </submittedName>
</protein>
<comment type="caution">
    <text evidence="3">The sequence shown here is derived from an EMBL/GenBank/DDBJ whole genome shotgun (WGS) entry which is preliminary data.</text>
</comment>
<gene>
    <name evidence="3" type="ORF">BDP27DRAFT_1417000</name>
</gene>
<feature type="transmembrane region" description="Helical" evidence="2">
    <location>
        <begin position="33"/>
        <end position="53"/>
    </location>
</feature>
<evidence type="ECO:0000256" key="2">
    <source>
        <dbReference type="SAM" id="Phobius"/>
    </source>
</evidence>
<feature type="region of interest" description="Disordered" evidence="1">
    <location>
        <begin position="1"/>
        <end position="33"/>
    </location>
</feature>
<sequence>MGMHQETRPEANTNRNHRRNPFSPSAQKNPNTFRNLALGFTGATFAAAFAFYASKKYVEGKRKADLEIYEGEIQPTSNVKPSS</sequence>
<feature type="compositionally biased region" description="Polar residues" evidence="1">
    <location>
        <begin position="22"/>
        <end position="33"/>
    </location>
</feature>
<accession>A0A9P5Q3Q8</accession>
<keyword evidence="2" id="KW-0472">Membrane</keyword>
<evidence type="ECO:0000256" key="1">
    <source>
        <dbReference type="SAM" id="MobiDB-lite"/>
    </source>
</evidence>
<keyword evidence="4" id="KW-1185">Reference proteome</keyword>
<reference evidence="3" key="1">
    <citation type="submission" date="2020-11" db="EMBL/GenBank/DDBJ databases">
        <authorList>
            <consortium name="DOE Joint Genome Institute"/>
            <person name="Ahrendt S."/>
            <person name="Riley R."/>
            <person name="Andreopoulos W."/>
            <person name="Labutti K."/>
            <person name="Pangilinan J."/>
            <person name="Ruiz-Duenas F.J."/>
            <person name="Barrasa J.M."/>
            <person name="Sanchez-Garcia M."/>
            <person name="Camarero S."/>
            <person name="Miyauchi S."/>
            <person name="Serrano A."/>
            <person name="Linde D."/>
            <person name="Babiker R."/>
            <person name="Drula E."/>
            <person name="Ayuso-Fernandez I."/>
            <person name="Pacheco R."/>
            <person name="Padilla G."/>
            <person name="Ferreira P."/>
            <person name="Barriuso J."/>
            <person name="Kellner H."/>
            <person name="Castanera R."/>
            <person name="Alfaro M."/>
            <person name="Ramirez L."/>
            <person name="Pisabarro A.G."/>
            <person name="Kuo A."/>
            <person name="Tritt A."/>
            <person name="Lipzen A."/>
            <person name="He G."/>
            <person name="Yan M."/>
            <person name="Ng V."/>
            <person name="Cullen D."/>
            <person name="Martin F."/>
            <person name="Rosso M.-N."/>
            <person name="Henrissat B."/>
            <person name="Hibbett D."/>
            <person name="Martinez A.T."/>
            <person name="Grigoriev I.V."/>
        </authorList>
    </citation>
    <scope>NUCLEOTIDE SEQUENCE</scope>
    <source>
        <strain evidence="3">AH 40177</strain>
    </source>
</reference>
<dbReference type="Proteomes" id="UP000772434">
    <property type="component" value="Unassembled WGS sequence"/>
</dbReference>
<proteinExistence type="predicted"/>
<organism evidence="3 4">
    <name type="scientific">Rhodocollybia butyracea</name>
    <dbReference type="NCBI Taxonomy" id="206335"/>
    <lineage>
        <taxon>Eukaryota</taxon>
        <taxon>Fungi</taxon>
        <taxon>Dikarya</taxon>
        <taxon>Basidiomycota</taxon>
        <taxon>Agaricomycotina</taxon>
        <taxon>Agaricomycetes</taxon>
        <taxon>Agaricomycetidae</taxon>
        <taxon>Agaricales</taxon>
        <taxon>Marasmiineae</taxon>
        <taxon>Omphalotaceae</taxon>
        <taxon>Rhodocollybia</taxon>
    </lineage>
</organism>
<name>A0A9P5Q3Q8_9AGAR</name>
<dbReference type="AlphaFoldDB" id="A0A9P5Q3Q8"/>
<dbReference type="EMBL" id="JADNRY010000017">
    <property type="protein sequence ID" value="KAF9073512.1"/>
    <property type="molecule type" value="Genomic_DNA"/>
</dbReference>
<dbReference type="OrthoDB" id="2879446at2759"/>
<evidence type="ECO:0000313" key="4">
    <source>
        <dbReference type="Proteomes" id="UP000772434"/>
    </source>
</evidence>
<keyword evidence="2" id="KW-1133">Transmembrane helix</keyword>
<evidence type="ECO:0000313" key="3">
    <source>
        <dbReference type="EMBL" id="KAF9073512.1"/>
    </source>
</evidence>